<dbReference type="GO" id="GO:0005829">
    <property type="term" value="C:cytosol"/>
    <property type="evidence" value="ECO:0007669"/>
    <property type="project" value="TreeGrafter"/>
</dbReference>
<dbReference type="Pfam" id="PF03883">
    <property type="entry name" value="H2O2_YaaD"/>
    <property type="match status" value="1"/>
</dbReference>
<sequence>MQILLACAKDMKPVSHATPTVKTVPLFQQEAEANALEMMKYSAEELAEMMKTNRQIGALNKMRYTTFLEPEPKLAAVLSYTGIAYKHLRAEDFSADDFAFAQKHLWITSFLYGLLRPLDRIKNYRLEGYIRLPKHQDQRMFDYWKPLLTDVLIESAKQDDGILLNLASEEMKGLFDWHRIKREIKVIEVDFMVLKGDILKTVVVYAKMCRGAMARYVIKNKLQDIESIKTFEYEGFCYNPIESTVNNLVFSAG</sequence>
<dbReference type="PANTHER" id="PTHR30283:SF4">
    <property type="entry name" value="PEROXIDE STRESS RESISTANCE PROTEIN YAAA"/>
    <property type="match status" value="1"/>
</dbReference>
<dbReference type="PANTHER" id="PTHR30283">
    <property type="entry name" value="PEROXIDE STRESS RESPONSE PROTEIN YAAA"/>
    <property type="match status" value="1"/>
</dbReference>
<dbReference type="AlphaFoldDB" id="E7RPJ9"/>
<evidence type="ECO:0000313" key="2">
    <source>
        <dbReference type="EMBL" id="EFZ37042.1"/>
    </source>
</evidence>
<comment type="similarity">
    <text evidence="1">Belongs to the UPF0246 family.</text>
</comment>
<dbReference type="STRING" id="28134.SAMN05444288_0012"/>
<dbReference type="RefSeq" id="WP_004368349.1">
    <property type="nucleotide sequence ID" value="NZ_GL833118.1"/>
</dbReference>
<keyword evidence="3" id="KW-1185">Reference proteome</keyword>
<name>E7RPJ9_9BACT</name>
<evidence type="ECO:0000313" key="3">
    <source>
        <dbReference type="Proteomes" id="UP000005580"/>
    </source>
</evidence>
<reference evidence="2" key="1">
    <citation type="submission" date="2011-01" db="EMBL/GenBank/DDBJ databases">
        <authorList>
            <person name="Muzny D."/>
            <person name="Qin X."/>
            <person name="Buhay C."/>
            <person name="Dugan-Rocha S."/>
            <person name="Ding Y."/>
            <person name="Chen G."/>
            <person name="Hawes A."/>
            <person name="Holder M."/>
            <person name="Jhangiani S."/>
            <person name="Johnson A."/>
            <person name="Khan Z."/>
            <person name="Li Z."/>
            <person name="Liu W."/>
            <person name="Liu X."/>
            <person name="Perez L."/>
            <person name="Shen H."/>
            <person name="Wang Q."/>
            <person name="Watt J."/>
            <person name="Xi L."/>
            <person name="Xin Y."/>
            <person name="Zhou J."/>
            <person name="Deng J."/>
            <person name="Jiang H."/>
            <person name="Liu Y."/>
            <person name="Qu J."/>
            <person name="Song X.-Z."/>
            <person name="Zhang L."/>
            <person name="Villasana D."/>
            <person name="Johnson A."/>
            <person name="Liu J."/>
            <person name="Liyanage D."/>
            <person name="Lorensuhewa L."/>
            <person name="Robinson T."/>
            <person name="Song A."/>
            <person name="Song B.-B."/>
            <person name="Dinh H."/>
            <person name="Thornton R."/>
            <person name="Coyle M."/>
            <person name="Francisco L."/>
            <person name="Jackson L."/>
            <person name="Javaid M."/>
            <person name="Korchina V."/>
            <person name="Kovar C."/>
            <person name="Mata R."/>
            <person name="Mathew T."/>
            <person name="Ngo R."/>
            <person name="Nguyen L."/>
            <person name="Nguyen N."/>
            <person name="Okwuonu G."/>
            <person name="Ongeri F."/>
            <person name="Pham C."/>
            <person name="Simmons D."/>
            <person name="Wilczek-Boney K."/>
            <person name="Hale W."/>
            <person name="Jakkamsetti A."/>
            <person name="Pham P."/>
            <person name="Ruth R."/>
            <person name="San Lucas F."/>
            <person name="Warren J."/>
            <person name="Zhang J."/>
            <person name="Zhao Z."/>
            <person name="Zhou C."/>
            <person name="Zhu D."/>
            <person name="Lee S."/>
            <person name="Bess C."/>
            <person name="Blankenburg K."/>
            <person name="Forbes L."/>
            <person name="Fu Q."/>
            <person name="Gubbala S."/>
            <person name="Hirani K."/>
            <person name="Jayaseelan J.C."/>
            <person name="Lara F."/>
            <person name="Munidasa M."/>
            <person name="Palculict T."/>
            <person name="Patil S."/>
            <person name="Pu L.-L."/>
            <person name="Saada N."/>
            <person name="Tang L."/>
            <person name="Weissenberger G."/>
            <person name="Zhu Y."/>
            <person name="Hemphill L."/>
            <person name="Shang Y."/>
            <person name="Youmans B."/>
            <person name="Ayvaz T."/>
            <person name="Ross M."/>
            <person name="Santibanez J."/>
            <person name="Aqrawi P."/>
            <person name="Gross S."/>
            <person name="Joshi V."/>
            <person name="Fowler G."/>
            <person name="Nazareth L."/>
            <person name="Reid J."/>
            <person name="Worley K."/>
            <person name="Petrosino J."/>
            <person name="Highlander S."/>
            <person name="Gibbs R."/>
        </authorList>
    </citation>
    <scope>NUCLEOTIDE SEQUENCE [LARGE SCALE GENOMIC DNA]</scope>
    <source>
        <strain evidence="2">ATCC 33269</strain>
    </source>
</reference>
<dbReference type="eggNOG" id="COG3022">
    <property type="taxonomic scope" value="Bacteria"/>
</dbReference>
<evidence type="ECO:0000256" key="1">
    <source>
        <dbReference type="HAMAP-Rule" id="MF_00652"/>
    </source>
</evidence>
<dbReference type="HAMAP" id="MF_00652">
    <property type="entry name" value="UPF0246"/>
    <property type="match status" value="1"/>
</dbReference>
<organism evidence="2 3">
    <name type="scientific">Hoylesella oralis ATCC 33269</name>
    <dbReference type="NCBI Taxonomy" id="873533"/>
    <lineage>
        <taxon>Bacteria</taxon>
        <taxon>Pseudomonadati</taxon>
        <taxon>Bacteroidota</taxon>
        <taxon>Bacteroidia</taxon>
        <taxon>Bacteroidales</taxon>
        <taxon>Prevotellaceae</taxon>
        <taxon>Hoylesella</taxon>
    </lineage>
</organism>
<dbReference type="InterPro" id="IPR005583">
    <property type="entry name" value="YaaA"/>
</dbReference>
<dbReference type="EMBL" id="AEPE02000004">
    <property type="protein sequence ID" value="EFZ37042.1"/>
    <property type="molecule type" value="Genomic_DNA"/>
</dbReference>
<protein>
    <recommendedName>
        <fullName evidence="1">UPF0246 protein HMPREF0663_11100</fullName>
    </recommendedName>
</protein>
<comment type="caution">
    <text evidence="2">The sequence shown here is derived from an EMBL/GenBank/DDBJ whole genome shotgun (WGS) entry which is preliminary data.</text>
</comment>
<gene>
    <name evidence="2" type="ORF">HMPREF0663_11100</name>
</gene>
<dbReference type="Proteomes" id="UP000005580">
    <property type="component" value="Unassembled WGS sequence"/>
</dbReference>
<accession>E7RPJ9</accession>
<dbReference type="GO" id="GO:0033194">
    <property type="term" value="P:response to hydroperoxide"/>
    <property type="evidence" value="ECO:0007669"/>
    <property type="project" value="TreeGrafter"/>
</dbReference>
<proteinExistence type="inferred from homology"/>
<dbReference type="HOGENOM" id="CLU_061989_0_1_10"/>